<comment type="caution">
    <text evidence="3">The sequence shown here is derived from an EMBL/GenBank/DDBJ whole genome shotgun (WGS) entry which is preliminary data.</text>
</comment>
<reference evidence="3 4" key="1">
    <citation type="submission" date="2020-08" db="EMBL/GenBank/DDBJ databases">
        <title>Sequencing the genomes of 1000 actinobacteria strains.</title>
        <authorList>
            <person name="Klenk H.-P."/>
        </authorList>
    </citation>
    <scope>NUCLEOTIDE SEQUENCE [LARGE SCALE GENOMIC DNA]</scope>
    <source>
        <strain evidence="3 4">DSM 19079</strain>
    </source>
</reference>
<accession>A0A7W7L5D6</accession>
<evidence type="ECO:0000256" key="1">
    <source>
        <dbReference type="SAM" id="MobiDB-lite"/>
    </source>
</evidence>
<dbReference type="RefSeq" id="WP_184231869.1">
    <property type="nucleotide sequence ID" value="NZ_BMLA01000004.1"/>
</dbReference>
<feature type="region of interest" description="Disordered" evidence="1">
    <location>
        <begin position="1"/>
        <end position="26"/>
    </location>
</feature>
<feature type="compositionally biased region" description="Basic and acidic residues" evidence="1">
    <location>
        <begin position="1"/>
        <end position="19"/>
    </location>
</feature>
<dbReference type="AlphaFoldDB" id="A0A7W7L5D6"/>
<organism evidence="3 4">
    <name type="scientific">Micrococcus flavus</name>
    <dbReference type="NCBI Taxonomy" id="384602"/>
    <lineage>
        <taxon>Bacteria</taxon>
        <taxon>Bacillati</taxon>
        <taxon>Actinomycetota</taxon>
        <taxon>Actinomycetes</taxon>
        <taxon>Micrococcales</taxon>
        <taxon>Micrococcaceae</taxon>
        <taxon>Micrococcus</taxon>
    </lineage>
</organism>
<dbReference type="InterPro" id="IPR032710">
    <property type="entry name" value="NTF2-like_dom_sf"/>
</dbReference>
<sequence>MSSETRTDRFAAALHRMDEGDPAPLLEQFAEGATLQRPEKDASGAAQDPEAFWQQYRDVFSSLSTEFSAVREEGDLGVLEWTSTGTLTTGREVSYAGVSLLEFSGDEVERFATYYDTAAFVSPEA</sequence>
<dbReference type="Proteomes" id="UP000560081">
    <property type="component" value="Unassembled WGS sequence"/>
</dbReference>
<protein>
    <submittedName>
        <fullName evidence="3">Ketosteroid isomerase-like protein</fullName>
    </submittedName>
</protein>
<dbReference type="GO" id="GO:0016853">
    <property type="term" value="F:isomerase activity"/>
    <property type="evidence" value="ECO:0007669"/>
    <property type="project" value="UniProtKB-KW"/>
</dbReference>
<name>A0A7W7L5D6_9MICC</name>
<dbReference type="SUPFAM" id="SSF54427">
    <property type="entry name" value="NTF2-like"/>
    <property type="match status" value="1"/>
</dbReference>
<feature type="domain" description="SnoaL-like" evidence="2">
    <location>
        <begin position="13"/>
        <end position="108"/>
    </location>
</feature>
<evidence type="ECO:0000313" key="3">
    <source>
        <dbReference type="EMBL" id="MBB4883814.1"/>
    </source>
</evidence>
<keyword evidence="4" id="KW-1185">Reference proteome</keyword>
<dbReference type="InterPro" id="IPR037401">
    <property type="entry name" value="SnoaL-like"/>
</dbReference>
<evidence type="ECO:0000313" key="4">
    <source>
        <dbReference type="Proteomes" id="UP000560081"/>
    </source>
</evidence>
<dbReference type="Pfam" id="PF12680">
    <property type="entry name" value="SnoaL_2"/>
    <property type="match status" value="1"/>
</dbReference>
<gene>
    <name evidence="3" type="ORF">BJ976_002165</name>
</gene>
<keyword evidence="3" id="KW-0413">Isomerase</keyword>
<proteinExistence type="predicted"/>
<dbReference type="Gene3D" id="3.10.450.50">
    <property type="match status" value="1"/>
</dbReference>
<evidence type="ECO:0000259" key="2">
    <source>
        <dbReference type="Pfam" id="PF12680"/>
    </source>
</evidence>
<dbReference type="EMBL" id="JACHMC010000001">
    <property type="protein sequence ID" value="MBB4883814.1"/>
    <property type="molecule type" value="Genomic_DNA"/>
</dbReference>